<dbReference type="InterPro" id="IPR008254">
    <property type="entry name" value="Flavodoxin/NO_synth"/>
</dbReference>
<protein>
    <recommendedName>
        <fullName evidence="14">Bifunctional cytochrome P450/NADPH--P450 reductase</fullName>
    </recommendedName>
    <domain>
        <recommendedName>
            <fullName evidence="14">Cytochrome P450</fullName>
            <ecNumber evidence="14">1.14.14.1</ecNumber>
        </recommendedName>
    </domain>
    <domain>
        <recommendedName>
            <fullName evidence="14">NADPH--cytochrome P450 reductase</fullName>
            <ecNumber evidence="14">1.6.2.4</ecNumber>
        </recommendedName>
    </domain>
</protein>
<dbReference type="InterPro" id="IPR017927">
    <property type="entry name" value="FAD-bd_FR_type"/>
</dbReference>
<dbReference type="GO" id="GO:0020037">
    <property type="term" value="F:heme binding"/>
    <property type="evidence" value="ECO:0007669"/>
    <property type="project" value="UniProtKB-UniRule"/>
</dbReference>
<feature type="binding site" description="axial binding residue" evidence="15">
    <location>
        <position position="407"/>
    </location>
    <ligand>
        <name>heme</name>
        <dbReference type="ChEBI" id="CHEBI:30413"/>
    </ligand>
    <ligandPart>
        <name>Fe</name>
        <dbReference type="ChEBI" id="CHEBI:18248"/>
    </ligandPart>
</feature>
<dbReference type="EC" id="1.14.14.1" evidence="14"/>
<dbReference type="OrthoDB" id="1470350at2759"/>
<dbReference type="CDD" id="cd11068">
    <property type="entry name" value="CYP120A1"/>
    <property type="match status" value="1"/>
</dbReference>
<sequence length="1069" mass="118627">MSTETLKKIPGPPPLPLLGNLLDLDLDDPIGSLSAVGRKYAPIFALELGGSRETMVCSHKLLDELCDESRFHKVVVSGVGKLRPLGGDGLFTAPHANHDWGVAHRILMPLFGPLKIHDMFEGMRDISEQLCLKWARLGPSATIDISNDFTRLTLDTIALCTMDFRFNSFYSNEKMHPFIESMAAALIEADKQSMLPDIVTACRVRSLSKFKKHITLMKEICHELVQDRRRHPVQNKDLLNAMMNGSDPRTGEKMTDESIIDNLITFLIAGHETTSGLLSFVFYYLLENPEALQKAREEVDSVLGDEILSVQHLTKMPYIDMILRETLRLMPTAPGFYVAPFKDDVIGGQYPVSAGDPLLVFLHLVHRDPEVWGDDAEDFKPERMADDKFEQLPKNSWKPFGNGMRGCIGRAFAWQEAQLTIAMVLANFEVFKADPNYTLKIKQSLTIKPMGLNIRVKLREGKLATSMFKTRDPAQNRHDKKTAPGASVRPPGSGKPISIFFGSNTGTCEALAHRLSSDCAAFGFASPAPLPLNSAAANLPRDGPVIILAATYDGQPSDNAADFARWTESLKPRDLEGVQYAVFGCGHKDWTSTLFKVPKDLDRRLGDAGAEKLVDLGVADASTGNLYSEFESWMRQSLWPRLADHNDATSPYPEIAPDIELDVTAEQRQHLIPRNNFMRAQVVDNQVLSSPGVPKKQSLCLKLQEGMRYKAGDHLQVLPMNHPKLMKQALSLFGFDHDTVLTISSKWPTYLPTNTPLAATDLFNSLVELSQTVSQQNLATLAAYTPDEDTKNGLHALASTSYNDVLEKRLSILDVLNQHPSIRLPLPKFLTMLPQMRPRTYSLASAPDWRPGHGLLLFSVVGPDETHGPHRHNFGGLATTYMANLQPGDSVFVSLRPCRPELTASVSLRGPQRPVIMVAVGAGLAPFHGLLQQRFLEQEQGGQAESLPCLLLFGCRGAQLDDICRDNLDQYERAGVVSVHRAYSRDAGAECKYVQNLVTKHHESISNYWSRGAVIMICSGKKVSDQVLDTMRPIILGEAKGQDPKEELSCNDEWKNTVLNDRLILEVFS</sequence>
<feature type="region of interest" description="Disordered" evidence="16">
    <location>
        <begin position="469"/>
        <end position="494"/>
    </location>
</feature>
<dbReference type="PIRSF" id="PIRSF000209">
    <property type="entry name" value="Bifunctional_P450_P450R"/>
    <property type="match status" value="1"/>
</dbReference>
<comment type="catalytic activity">
    <reaction evidence="14">
        <text>2 oxidized [cytochrome P450] + NADPH = 2 reduced [cytochrome P450] + NADP(+) + H(+)</text>
        <dbReference type="Rhea" id="RHEA:24040"/>
        <dbReference type="Rhea" id="RHEA-COMP:14627"/>
        <dbReference type="Rhea" id="RHEA-COMP:14628"/>
        <dbReference type="ChEBI" id="CHEBI:15378"/>
        <dbReference type="ChEBI" id="CHEBI:55376"/>
        <dbReference type="ChEBI" id="CHEBI:57783"/>
        <dbReference type="ChEBI" id="CHEBI:58349"/>
        <dbReference type="ChEBI" id="CHEBI:60344"/>
        <dbReference type="EC" id="1.6.2.4"/>
    </reaction>
</comment>
<keyword evidence="3 14" id="KW-0813">Transport</keyword>
<dbReference type="Gene3D" id="3.40.50.360">
    <property type="match status" value="1"/>
</dbReference>
<dbReference type="SUPFAM" id="SSF63380">
    <property type="entry name" value="Riboflavin synthase domain-like"/>
    <property type="match status" value="1"/>
</dbReference>
<evidence type="ECO:0000256" key="5">
    <source>
        <dbReference type="ARBA" id="ARBA00022630"/>
    </source>
</evidence>
<comment type="similarity">
    <text evidence="2 14">In the N-terminal section; belongs to the cytochrome P450 family.</text>
</comment>
<comment type="cofactor">
    <cofactor evidence="1 14 15">
        <name>heme</name>
        <dbReference type="ChEBI" id="CHEBI:30413"/>
    </cofactor>
</comment>
<dbReference type="Gene3D" id="2.40.30.10">
    <property type="entry name" value="Translation factors"/>
    <property type="match status" value="1"/>
</dbReference>
<evidence type="ECO:0000313" key="20">
    <source>
        <dbReference type="Proteomes" id="UP000717696"/>
    </source>
</evidence>
<dbReference type="PROSITE" id="PS51384">
    <property type="entry name" value="FAD_FR"/>
    <property type="match status" value="1"/>
</dbReference>
<dbReference type="PANTHER" id="PTHR19384">
    <property type="entry name" value="NITRIC OXIDE SYNTHASE-RELATED"/>
    <property type="match status" value="1"/>
</dbReference>
<dbReference type="Gene3D" id="3.40.50.80">
    <property type="entry name" value="Nucleotide-binding domain of ferredoxin-NADP reductase (FNR) module"/>
    <property type="match status" value="1"/>
</dbReference>
<evidence type="ECO:0000256" key="14">
    <source>
        <dbReference type="PIRNR" id="PIRNR000209"/>
    </source>
</evidence>
<accession>A0A9P9IXR6</accession>
<proteinExistence type="inferred from homology"/>
<evidence type="ECO:0000256" key="11">
    <source>
        <dbReference type="ARBA" id="ARBA00023002"/>
    </source>
</evidence>
<gene>
    <name evidence="19" type="ORF">B0J13DRAFT_638547</name>
</gene>
<comment type="cofactor">
    <cofactor evidence="14">
        <name>FAD</name>
        <dbReference type="ChEBI" id="CHEBI:57692"/>
    </cofactor>
    <cofactor evidence="14">
        <name>FMN</name>
        <dbReference type="ChEBI" id="CHEBI:58210"/>
    </cofactor>
</comment>
<keyword evidence="8 14" id="KW-0274">FAD</keyword>
<dbReference type="SUPFAM" id="SSF52343">
    <property type="entry name" value="Ferredoxin reductase-like, C-terminal NADP-linked domain"/>
    <property type="match status" value="1"/>
</dbReference>
<keyword evidence="10 14" id="KW-0249">Electron transport</keyword>
<dbReference type="InterPro" id="IPR001128">
    <property type="entry name" value="Cyt_P450"/>
</dbReference>
<dbReference type="GO" id="GO:0003958">
    <property type="term" value="F:NADPH-hemoprotein reductase activity"/>
    <property type="evidence" value="ECO:0007669"/>
    <property type="project" value="UniProtKB-UniRule"/>
</dbReference>
<dbReference type="Pfam" id="PF00067">
    <property type="entry name" value="p450"/>
    <property type="match status" value="1"/>
</dbReference>
<dbReference type="InterPro" id="IPR002401">
    <property type="entry name" value="Cyt_P450_E_grp-I"/>
</dbReference>
<dbReference type="InterPro" id="IPR023173">
    <property type="entry name" value="NADPH_Cyt_P450_Rdtase_alpha"/>
</dbReference>
<dbReference type="PROSITE" id="PS50902">
    <property type="entry name" value="FLAVODOXIN_LIKE"/>
    <property type="match status" value="1"/>
</dbReference>
<dbReference type="InterPro" id="IPR017972">
    <property type="entry name" value="Cyt_P450_CS"/>
</dbReference>
<evidence type="ECO:0000256" key="16">
    <source>
        <dbReference type="SAM" id="MobiDB-lite"/>
    </source>
</evidence>
<dbReference type="InterPro" id="IPR003097">
    <property type="entry name" value="CysJ-like_FAD-binding"/>
</dbReference>
<dbReference type="EMBL" id="JAGMUU010000014">
    <property type="protein sequence ID" value="KAH7139623.1"/>
    <property type="molecule type" value="Genomic_DNA"/>
</dbReference>
<dbReference type="GO" id="GO:0070330">
    <property type="term" value="F:aromatase activity"/>
    <property type="evidence" value="ECO:0007669"/>
    <property type="project" value="UniProtKB-UniRule"/>
</dbReference>
<dbReference type="PRINTS" id="PR00385">
    <property type="entry name" value="P450"/>
</dbReference>
<dbReference type="SUPFAM" id="SSF52218">
    <property type="entry name" value="Flavoproteins"/>
    <property type="match status" value="1"/>
</dbReference>
<comment type="caution">
    <text evidence="19">The sequence shown here is derived from an EMBL/GenBank/DDBJ whole genome shotgun (WGS) entry which is preliminary data.</text>
</comment>
<name>A0A9P9IXR6_9HYPO</name>
<evidence type="ECO:0000256" key="10">
    <source>
        <dbReference type="ARBA" id="ARBA00022982"/>
    </source>
</evidence>
<dbReference type="InterPro" id="IPR029039">
    <property type="entry name" value="Flavoprotein-like_sf"/>
</dbReference>
<dbReference type="InterPro" id="IPR039261">
    <property type="entry name" value="FNR_nucleotide-bd"/>
</dbReference>
<keyword evidence="7 14" id="KW-0479">Metal-binding</keyword>
<organism evidence="19 20">
    <name type="scientific">Dactylonectria estremocensis</name>
    <dbReference type="NCBI Taxonomy" id="1079267"/>
    <lineage>
        <taxon>Eukaryota</taxon>
        <taxon>Fungi</taxon>
        <taxon>Dikarya</taxon>
        <taxon>Ascomycota</taxon>
        <taxon>Pezizomycotina</taxon>
        <taxon>Sordariomycetes</taxon>
        <taxon>Hypocreomycetidae</taxon>
        <taxon>Hypocreales</taxon>
        <taxon>Nectriaceae</taxon>
        <taxon>Dactylonectria</taxon>
    </lineage>
</organism>
<dbReference type="InterPro" id="IPR036396">
    <property type="entry name" value="Cyt_P450_sf"/>
</dbReference>
<feature type="domain" description="FAD-binding FR-type" evidence="18">
    <location>
        <begin position="675"/>
        <end position="905"/>
    </location>
</feature>
<evidence type="ECO:0000256" key="3">
    <source>
        <dbReference type="ARBA" id="ARBA00022448"/>
    </source>
</evidence>
<dbReference type="Gene3D" id="1.20.990.10">
    <property type="entry name" value="NADPH-cytochrome p450 Reductase, Chain A, domain 3"/>
    <property type="match status" value="1"/>
</dbReference>
<evidence type="ECO:0000313" key="19">
    <source>
        <dbReference type="EMBL" id="KAH7139623.1"/>
    </source>
</evidence>
<reference evidence="19" key="1">
    <citation type="journal article" date="2021" name="Nat. Commun.">
        <title>Genetic determinants of endophytism in the Arabidopsis root mycobiome.</title>
        <authorList>
            <person name="Mesny F."/>
            <person name="Miyauchi S."/>
            <person name="Thiergart T."/>
            <person name="Pickel B."/>
            <person name="Atanasova L."/>
            <person name="Karlsson M."/>
            <person name="Huettel B."/>
            <person name="Barry K.W."/>
            <person name="Haridas S."/>
            <person name="Chen C."/>
            <person name="Bauer D."/>
            <person name="Andreopoulos W."/>
            <person name="Pangilinan J."/>
            <person name="LaButti K."/>
            <person name="Riley R."/>
            <person name="Lipzen A."/>
            <person name="Clum A."/>
            <person name="Drula E."/>
            <person name="Henrissat B."/>
            <person name="Kohler A."/>
            <person name="Grigoriev I.V."/>
            <person name="Martin F.M."/>
            <person name="Hacquard S."/>
        </authorList>
    </citation>
    <scope>NUCLEOTIDE SEQUENCE</scope>
    <source>
        <strain evidence="19">MPI-CAGE-AT-0021</strain>
    </source>
</reference>
<keyword evidence="13 14" id="KW-0503">Monooxygenase</keyword>
<feature type="domain" description="Flavodoxin-like" evidence="17">
    <location>
        <begin position="497"/>
        <end position="638"/>
    </location>
</feature>
<dbReference type="FunFam" id="1.10.630.10:FF:000040">
    <property type="entry name" value="Bifunctional cytochrome P450/NADPH--P450 reductase"/>
    <property type="match status" value="1"/>
</dbReference>
<evidence type="ECO:0000259" key="18">
    <source>
        <dbReference type="PROSITE" id="PS51384"/>
    </source>
</evidence>
<dbReference type="AlphaFoldDB" id="A0A9P9IXR6"/>
<evidence type="ECO:0000256" key="9">
    <source>
        <dbReference type="ARBA" id="ARBA00022857"/>
    </source>
</evidence>
<evidence type="ECO:0000256" key="2">
    <source>
        <dbReference type="ARBA" id="ARBA00010018"/>
    </source>
</evidence>
<evidence type="ECO:0000256" key="1">
    <source>
        <dbReference type="ARBA" id="ARBA00001971"/>
    </source>
</evidence>
<dbReference type="SUPFAM" id="SSF48264">
    <property type="entry name" value="Cytochrome P450"/>
    <property type="match status" value="1"/>
</dbReference>
<evidence type="ECO:0000256" key="15">
    <source>
        <dbReference type="PIRSR" id="PIRSR000209-1"/>
    </source>
</evidence>
<dbReference type="PRINTS" id="PR00463">
    <property type="entry name" value="EP450I"/>
</dbReference>
<dbReference type="PROSITE" id="PS00086">
    <property type="entry name" value="CYTOCHROME_P450"/>
    <property type="match status" value="1"/>
</dbReference>
<keyword evidence="9 14" id="KW-0521">NADP</keyword>
<evidence type="ECO:0000256" key="7">
    <source>
        <dbReference type="ARBA" id="ARBA00022723"/>
    </source>
</evidence>
<dbReference type="Pfam" id="PF00258">
    <property type="entry name" value="Flavodoxin_1"/>
    <property type="match status" value="1"/>
</dbReference>
<dbReference type="GO" id="GO:0010181">
    <property type="term" value="F:FMN binding"/>
    <property type="evidence" value="ECO:0007669"/>
    <property type="project" value="UniProtKB-UniRule"/>
</dbReference>
<comment type="catalytic activity">
    <reaction evidence="14">
        <text>an organic molecule + reduced [NADPH--hemoprotein reductase] + O2 = an alcohol + oxidized [NADPH--hemoprotein reductase] + H2O + H(+)</text>
        <dbReference type="Rhea" id="RHEA:17149"/>
        <dbReference type="Rhea" id="RHEA-COMP:11964"/>
        <dbReference type="Rhea" id="RHEA-COMP:11965"/>
        <dbReference type="ChEBI" id="CHEBI:15377"/>
        <dbReference type="ChEBI" id="CHEBI:15378"/>
        <dbReference type="ChEBI" id="CHEBI:15379"/>
        <dbReference type="ChEBI" id="CHEBI:30879"/>
        <dbReference type="ChEBI" id="CHEBI:57618"/>
        <dbReference type="ChEBI" id="CHEBI:58210"/>
        <dbReference type="ChEBI" id="CHEBI:142491"/>
        <dbReference type="EC" id="1.14.14.1"/>
    </reaction>
</comment>
<dbReference type="Proteomes" id="UP000717696">
    <property type="component" value="Unassembled WGS sequence"/>
</dbReference>
<dbReference type="Pfam" id="PF00667">
    <property type="entry name" value="FAD_binding_1"/>
    <property type="match status" value="1"/>
</dbReference>
<keyword evidence="4 14" id="KW-0349">Heme</keyword>
<dbReference type="Gene3D" id="1.10.630.10">
    <property type="entry name" value="Cytochrome P450"/>
    <property type="match status" value="1"/>
</dbReference>
<dbReference type="InterPro" id="IPR017938">
    <property type="entry name" value="Riboflavin_synthase-like_b-brl"/>
</dbReference>
<keyword evidence="11 14" id="KW-0560">Oxidoreductase</keyword>
<keyword evidence="20" id="KW-1185">Reference proteome</keyword>
<dbReference type="GO" id="GO:0005829">
    <property type="term" value="C:cytosol"/>
    <property type="evidence" value="ECO:0007669"/>
    <property type="project" value="TreeGrafter"/>
</dbReference>
<dbReference type="InterPro" id="IPR023206">
    <property type="entry name" value="Bifunctional_P450_P450_red"/>
</dbReference>
<keyword evidence="12 14" id="KW-0408">Iron</keyword>
<evidence type="ECO:0000259" key="17">
    <source>
        <dbReference type="PROSITE" id="PS50902"/>
    </source>
</evidence>
<evidence type="ECO:0000256" key="13">
    <source>
        <dbReference type="ARBA" id="ARBA00023033"/>
    </source>
</evidence>
<evidence type="ECO:0000256" key="6">
    <source>
        <dbReference type="ARBA" id="ARBA00022643"/>
    </source>
</evidence>
<evidence type="ECO:0000256" key="8">
    <source>
        <dbReference type="ARBA" id="ARBA00022827"/>
    </source>
</evidence>
<dbReference type="GO" id="GO:0050660">
    <property type="term" value="F:flavin adenine dinucleotide binding"/>
    <property type="evidence" value="ECO:0007669"/>
    <property type="project" value="TreeGrafter"/>
</dbReference>
<dbReference type="InterPro" id="IPR001433">
    <property type="entry name" value="OxRdtase_FAD/NAD-bd"/>
</dbReference>
<dbReference type="EC" id="1.6.2.4" evidence="14"/>
<dbReference type="Pfam" id="PF00175">
    <property type="entry name" value="NAD_binding_1"/>
    <property type="match status" value="1"/>
</dbReference>
<evidence type="ECO:0000256" key="4">
    <source>
        <dbReference type="ARBA" id="ARBA00022617"/>
    </source>
</evidence>
<keyword evidence="6 14" id="KW-0288">FMN</keyword>
<dbReference type="PANTHER" id="PTHR19384:SF127">
    <property type="entry name" value="BIFUNCTIONAL CYTOCHROME P450_NADPH--P450 REDUCTASE"/>
    <property type="match status" value="1"/>
</dbReference>
<evidence type="ECO:0000256" key="12">
    <source>
        <dbReference type="ARBA" id="ARBA00023004"/>
    </source>
</evidence>
<dbReference type="GO" id="GO:0005506">
    <property type="term" value="F:iron ion binding"/>
    <property type="evidence" value="ECO:0007669"/>
    <property type="project" value="UniProtKB-UniRule"/>
</dbReference>
<keyword evidence="5 14" id="KW-0285">Flavoprotein</keyword>